<protein>
    <submittedName>
        <fullName evidence="3">Phenylalanine ammonia-lyase</fullName>
    </submittedName>
</protein>
<dbReference type="InterPro" id="IPR024083">
    <property type="entry name" value="Fumarase/histidase_N"/>
</dbReference>
<dbReference type="GO" id="GO:0016841">
    <property type="term" value="F:ammonia-lyase activity"/>
    <property type="evidence" value="ECO:0007669"/>
    <property type="project" value="InterPro"/>
</dbReference>
<dbReference type="EMBL" id="MU005634">
    <property type="protein sequence ID" value="KAF2676488.1"/>
    <property type="molecule type" value="Genomic_DNA"/>
</dbReference>
<dbReference type="InterPro" id="IPR008948">
    <property type="entry name" value="L-Aspartase-like"/>
</dbReference>
<evidence type="ECO:0000313" key="3">
    <source>
        <dbReference type="EMBL" id="KAF2676488.1"/>
    </source>
</evidence>
<reference evidence="3" key="1">
    <citation type="journal article" date="2020" name="Stud. Mycol.">
        <title>101 Dothideomycetes genomes: a test case for predicting lifestyles and emergence of pathogens.</title>
        <authorList>
            <person name="Haridas S."/>
            <person name="Albert R."/>
            <person name="Binder M."/>
            <person name="Bloem J."/>
            <person name="Labutti K."/>
            <person name="Salamov A."/>
            <person name="Andreopoulos B."/>
            <person name="Baker S."/>
            <person name="Barry K."/>
            <person name="Bills G."/>
            <person name="Bluhm B."/>
            <person name="Cannon C."/>
            <person name="Castanera R."/>
            <person name="Culley D."/>
            <person name="Daum C."/>
            <person name="Ezra D."/>
            <person name="Gonzalez J."/>
            <person name="Henrissat B."/>
            <person name="Kuo A."/>
            <person name="Liang C."/>
            <person name="Lipzen A."/>
            <person name="Lutzoni F."/>
            <person name="Magnuson J."/>
            <person name="Mondo S."/>
            <person name="Nolan M."/>
            <person name="Ohm R."/>
            <person name="Pangilinan J."/>
            <person name="Park H.-J."/>
            <person name="Ramirez L."/>
            <person name="Alfaro M."/>
            <person name="Sun H."/>
            <person name="Tritt A."/>
            <person name="Yoshinaga Y."/>
            <person name="Zwiers L.-H."/>
            <person name="Turgeon B."/>
            <person name="Goodwin S."/>
            <person name="Spatafora J."/>
            <person name="Crous P."/>
            <person name="Grigoriev I."/>
        </authorList>
    </citation>
    <scope>NUCLEOTIDE SEQUENCE</scope>
    <source>
        <strain evidence="3">CBS 122367</strain>
    </source>
</reference>
<dbReference type="GO" id="GO:0006559">
    <property type="term" value="P:L-phenylalanine catabolic process"/>
    <property type="evidence" value="ECO:0007669"/>
    <property type="project" value="InterPro"/>
</dbReference>
<evidence type="ECO:0000313" key="4">
    <source>
        <dbReference type="Proteomes" id="UP000799291"/>
    </source>
</evidence>
<evidence type="ECO:0000256" key="2">
    <source>
        <dbReference type="RuleBase" id="RU003954"/>
    </source>
</evidence>
<gene>
    <name evidence="3" type="ORF">K458DRAFT_182043</name>
</gene>
<dbReference type="GO" id="GO:0005737">
    <property type="term" value="C:cytoplasm"/>
    <property type="evidence" value="ECO:0007669"/>
    <property type="project" value="InterPro"/>
</dbReference>
<keyword evidence="4" id="KW-1185">Reference proteome</keyword>
<evidence type="ECO:0000256" key="1">
    <source>
        <dbReference type="ARBA" id="ARBA00007238"/>
    </source>
</evidence>
<dbReference type="Gene3D" id="1.20.200.10">
    <property type="entry name" value="Fumarase/aspartase (Central domain)"/>
    <property type="match status" value="1"/>
</dbReference>
<dbReference type="InterPro" id="IPR001106">
    <property type="entry name" value="Aromatic_Lyase"/>
</dbReference>
<dbReference type="PANTHER" id="PTHR10362">
    <property type="entry name" value="HISTIDINE AMMONIA-LYASE"/>
    <property type="match status" value="1"/>
</dbReference>
<comment type="similarity">
    <text evidence="1 2">Belongs to the PAL/histidase family.</text>
</comment>
<dbReference type="Gene3D" id="1.10.275.10">
    <property type="entry name" value="Fumarase/aspartase (N-terminal domain)"/>
    <property type="match status" value="1"/>
</dbReference>
<dbReference type="Pfam" id="PF00221">
    <property type="entry name" value="Lyase_aromatic"/>
    <property type="match status" value="1"/>
</dbReference>
<dbReference type="AlphaFoldDB" id="A0A6G1IEG7"/>
<dbReference type="InterPro" id="IPR005922">
    <property type="entry name" value="Phe_NH3-lyase"/>
</dbReference>
<dbReference type="NCBIfam" id="TIGR01226">
    <property type="entry name" value="phe_am_lyase"/>
    <property type="match status" value="1"/>
</dbReference>
<keyword evidence="2 3" id="KW-0456">Lyase</keyword>
<dbReference type="OrthoDB" id="10051290at2759"/>
<accession>A0A6G1IEG7</accession>
<sequence>MPPVMNHTEIVLDEWHHLTALLSGEHSDPILLTGKDLTIPQIVSVARHNARIEISPAAVESMERSLRMLEQKLHNGEVIYGVNTGFGGTADVRTQQFVEIQRALVRELHYGILPPTARDPLPDAAEDGVNQHRHDLFLDNNNEQLYLPWSWTRAAILIRINSLISGCSAVRPVITERMQDLLKHDLIPMIPLRGSISASGDLSPLSYICGAIQGKSTIRLLSRGSQDLYADMAMASTGLAPVTLQAKEGLAMTNGTTVSAAAAALALHDTHGLALIAQILTAMSVEALVGTTESFSPFFSEIRPHPGQIESARNILAFLSGSKLTQVNDGVESSLRQDRYSIRTAPQWLGPILEDLVLSHQQLAIECNSVTDNPLVTAGGESLHGGNFQAKAVTSSMEKARQGIQGIGRMLFSQCTEIINPATNRGLPPNLLAEDPSISLIFKGTDLNIASLTAELGFLAGPVNHVQTAEMGNQSLNSLALISARYTHTANEVLSQLMAAHMIAVCQALDLRAMHIQFLELYQSTFFELVAKHCNTDGPTAPVLNKTDVGITGLDDYSDPSTISTPSLSLQELSNGSLKALSKGSKSEAVDGLSKLLWAQLLKAFDSTTSMDADGRFQVVAKSLRSVLLDNPNFFSASNFVKSTQDFTEAVASSLYDAWCTHRDAYLVHGDASAVLGRASKAIYTFVRRTLKVPLLATKQLMTPSSKELANGLGFHGTHAPTVGSYTSVVYRSLRDGTLAKVAVDVLKASV</sequence>
<name>A0A6G1IEG7_9PLEO</name>
<organism evidence="3 4">
    <name type="scientific">Lentithecium fluviatile CBS 122367</name>
    <dbReference type="NCBI Taxonomy" id="1168545"/>
    <lineage>
        <taxon>Eukaryota</taxon>
        <taxon>Fungi</taxon>
        <taxon>Dikarya</taxon>
        <taxon>Ascomycota</taxon>
        <taxon>Pezizomycotina</taxon>
        <taxon>Dothideomycetes</taxon>
        <taxon>Pleosporomycetidae</taxon>
        <taxon>Pleosporales</taxon>
        <taxon>Massarineae</taxon>
        <taxon>Lentitheciaceae</taxon>
        <taxon>Lentithecium</taxon>
    </lineage>
</organism>
<proteinExistence type="inferred from homology"/>
<dbReference type="SUPFAM" id="SSF48557">
    <property type="entry name" value="L-aspartase-like"/>
    <property type="match status" value="1"/>
</dbReference>
<dbReference type="Gene3D" id="1.10.274.20">
    <property type="entry name" value="Phenylalanine ammonia-lyase 1, domain 3"/>
    <property type="match status" value="1"/>
</dbReference>
<dbReference type="Proteomes" id="UP000799291">
    <property type="component" value="Unassembled WGS sequence"/>
</dbReference>
<dbReference type="InterPro" id="IPR023144">
    <property type="entry name" value="Phe_NH3-lyase_shielding_dom_sf"/>
</dbReference>
<dbReference type="InterPro" id="IPR022313">
    <property type="entry name" value="Phe/His_NH3-lyase_AS"/>
</dbReference>
<dbReference type="CDD" id="cd00332">
    <property type="entry name" value="PAL-HAL"/>
    <property type="match status" value="1"/>
</dbReference>
<dbReference type="PROSITE" id="PS00488">
    <property type="entry name" value="PAL_HISTIDASE"/>
    <property type="match status" value="1"/>
</dbReference>